<gene>
    <name evidence="1" type="ORF">O3M35_001631</name>
</gene>
<proteinExistence type="predicted"/>
<name>A0AAW1CPL0_9HEMI</name>
<evidence type="ECO:0000313" key="2">
    <source>
        <dbReference type="Proteomes" id="UP001461498"/>
    </source>
</evidence>
<comment type="caution">
    <text evidence="1">The sequence shown here is derived from an EMBL/GenBank/DDBJ whole genome shotgun (WGS) entry which is preliminary data.</text>
</comment>
<sequence>MAPDTSTVINSPSSPVIIRHSIWLPTLQQLYSQSRRLQWLKDCSSRQTTASWIGYLECEEDSGTPLENINLSASMQP</sequence>
<accession>A0AAW1CPL0</accession>
<dbReference type="EMBL" id="JAPXFL010000010">
    <property type="protein sequence ID" value="KAK9500351.1"/>
    <property type="molecule type" value="Genomic_DNA"/>
</dbReference>
<dbReference type="Proteomes" id="UP001461498">
    <property type="component" value="Unassembled WGS sequence"/>
</dbReference>
<reference evidence="1 2" key="1">
    <citation type="submission" date="2022-12" db="EMBL/GenBank/DDBJ databases">
        <title>Chromosome-level genome assembly of true bugs.</title>
        <authorList>
            <person name="Ma L."/>
            <person name="Li H."/>
        </authorList>
    </citation>
    <scope>NUCLEOTIDE SEQUENCE [LARGE SCALE GENOMIC DNA]</scope>
    <source>
        <strain evidence="1">Lab_2022b</strain>
    </source>
</reference>
<keyword evidence="2" id="KW-1185">Reference proteome</keyword>
<dbReference type="AlphaFoldDB" id="A0AAW1CPL0"/>
<evidence type="ECO:0000313" key="1">
    <source>
        <dbReference type="EMBL" id="KAK9500351.1"/>
    </source>
</evidence>
<organism evidence="1 2">
    <name type="scientific">Rhynocoris fuscipes</name>
    <dbReference type="NCBI Taxonomy" id="488301"/>
    <lineage>
        <taxon>Eukaryota</taxon>
        <taxon>Metazoa</taxon>
        <taxon>Ecdysozoa</taxon>
        <taxon>Arthropoda</taxon>
        <taxon>Hexapoda</taxon>
        <taxon>Insecta</taxon>
        <taxon>Pterygota</taxon>
        <taxon>Neoptera</taxon>
        <taxon>Paraneoptera</taxon>
        <taxon>Hemiptera</taxon>
        <taxon>Heteroptera</taxon>
        <taxon>Panheteroptera</taxon>
        <taxon>Cimicomorpha</taxon>
        <taxon>Reduviidae</taxon>
        <taxon>Harpactorinae</taxon>
        <taxon>Harpactorini</taxon>
        <taxon>Rhynocoris</taxon>
    </lineage>
</organism>
<protein>
    <submittedName>
        <fullName evidence="1">Uncharacterized protein</fullName>
    </submittedName>
</protein>